<dbReference type="AlphaFoldDB" id="A0A9P9BKB3"/>
<evidence type="ECO:0000313" key="4">
    <source>
        <dbReference type="Proteomes" id="UP000756346"/>
    </source>
</evidence>
<dbReference type="InterPro" id="IPR051531">
    <property type="entry name" value="N-acetyltransferase"/>
</dbReference>
<dbReference type="PANTHER" id="PTHR43792">
    <property type="entry name" value="GNAT FAMILY, PUTATIVE (AFU_ORTHOLOGUE AFUA_3G00765)-RELATED-RELATED"/>
    <property type="match status" value="1"/>
</dbReference>
<dbReference type="Proteomes" id="UP000756346">
    <property type="component" value="Unassembled WGS sequence"/>
</dbReference>
<evidence type="ECO:0000313" key="3">
    <source>
        <dbReference type="EMBL" id="KAH7021011.1"/>
    </source>
</evidence>
<dbReference type="SUPFAM" id="SSF55729">
    <property type="entry name" value="Acyl-CoA N-acyltransferases (Nat)"/>
    <property type="match status" value="1"/>
</dbReference>
<sequence>MATPATTITSSNNNNTLITTPRLHLIPPDPDSAAHADFIVHLYNTPEFIASIGGKPTSITTRDAARAYIRNRFVAEHARNGYGTYLVVLRLPVPRPGESIGNHPGPDIGTSTGTNTTGGGSEAEAAANAVGGGEDNALSPGAAEAGKIVGTVSLSRGPPGSGYAAPDLGFAVLPEFCRQGIATEASRGLLAWWSSSSSSRGSAVQRQEGDKGGANSKGGGGEVVLGLHDPGNLASAAVLKGLGFEKKGLRRLSFFGGVVGMVWTMRVGGGGGSDGTVSEDEVRALGLPGEEEVVAQEGAGAVV</sequence>
<protein>
    <submittedName>
        <fullName evidence="3">GNAT domain-containing protein</fullName>
    </submittedName>
</protein>
<dbReference type="InterPro" id="IPR000182">
    <property type="entry name" value="GNAT_dom"/>
</dbReference>
<dbReference type="GO" id="GO:0016747">
    <property type="term" value="F:acyltransferase activity, transferring groups other than amino-acyl groups"/>
    <property type="evidence" value="ECO:0007669"/>
    <property type="project" value="InterPro"/>
</dbReference>
<proteinExistence type="predicted"/>
<keyword evidence="4" id="KW-1185">Reference proteome</keyword>
<dbReference type="CDD" id="cd04301">
    <property type="entry name" value="NAT_SF"/>
    <property type="match status" value="1"/>
</dbReference>
<dbReference type="EMBL" id="JAGTJQ010000010">
    <property type="protein sequence ID" value="KAH7021011.1"/>
    <property type="molecule type" value="Genomic_DNA"/>
</dbReference>
<feature type="region of interest" description="Disordered" evidence="1">
    <location>
        <begin position="199"/>
        <end position="221"/>
    </location>
</feature>
<dbReference type="GeneID" id="70189018"/>
<dbReference type="OrthoDB" id="630895at2759"/>
<feature type="region of interest" description="Disordered" evidence="1">
    <location>
        <begin position="99"/>
        <end position="123"/>
    </location>
</feature>
<name>A0A9P9BKB3_9PEZI</name>
<gene>
    <name evidence="3" type="ORF">B0I36DRAFT_367470</name>
</gene>
<dbReference type="RefSeq" id="XP_046007212.1">
    <property type="nucleotide sequence ID" value="XM_046159472.1"/>
</dbReference>
<evidence type="ECO:0000259" key="2">
    <source>
        <dbReference type="Pfam" id="PF13302"/>
    </source>
</evidence>
<reference evidence="3" key="1">
    <citation type="journal article" date="2021" name="Nat. Commun.">
        <title>Genetic determinants of endophytism in the Arabidopsis root mycobiome.</title>
        <authorList>
            <person name="Mesny F."/>
            <person name="Miyauchi S."/>
            <person name="Thiergart T."/>
            <person name="Pickel B."/>
            <person name="Atanasova L."/>
            <person name="Karlsson M."/>
            <person name="Huettel B."/>
            <person name="Barry K.W."/>
            <person name="Haridas S."/>
            <person name="Chen C."/>
            <person name="Bauer D."/>
            <person name="Andreopoulos W."/>
            <person name="Pangilinan J."/>
            <person name="LaButti K."/>
            <person name="Riley R."/>
            <person name="Lipzen A."/>
            <person name="Clum A."/>
            <person name="Drula E."/>
            <person name="Henrissat B."/>
            <person name="Kohler A."/>
            <person name="Grigoriev I.V."/>
            <person name="Martin F.M."/>
            <person name="Hacquard S."/>
        </authorList>
    </citation>
    <scope>NUCLEOTIDE SEQUENCE</scope>
    <source>
        <strain evidence="3">MPI-CAGE-CH-0230</strain>
    </source>
</reference>
<dbReference type="Gene3D" id="3.40.630.30">
    <property type="match status" value="1"/>
</dbReference>
<accession>A0A9P9BKB3</accession>
<feature type="domain" description="N-acetyltransferase" evidence="2">
    <location>
        <begin position="22"/>
        <end position="245"/>
    </location>
</feature>
<evidence type="ECO:0000256" key="1">
    <source>
        <dbReference type="SAM" id="MobiDB-lite"/>
    </source>
</evidence>
<comment type="caution">
    <text evidence="3">The sequence shown here is derived from an EMBL/GenBank/DDBJ whole genome shotgun (WGS) entry which is preliminary data.</text>
</comment>
<organism evidence="3 4">
    <name type="scientific">Microdochium trichocladiopsis</name>
    <dbReference type="NCBI Taxonomy" id="1682393"/>
    <lineage>
        <taxon>Eukaryota</taxon>
        <taxon>Fungi</taxon>
        <taxon>Dikarya</taxon>
        <taxon>Ascomycota</taxon>
        <taxon>Pezizomycotina</taxon>
        <taxon>Sordariomycetes</taxon>
        <taxon>Xylariomycetidae</taxon>
        <taxon>Xylariales</taxon>
        <taxon>Microdochiaceae</taxon>
        <taxon>Microdochium</taxon>
    </lineage>
</organism>
<dbReference type="InterPro" id="IPR016181">
    <property type="entry name" value="Acyl_CoA_acyltransferase"/>
</dbReference>
<dbReference type="Pfam" id="PF13302">
    <property type="entry name" value="Acetyltransf_3"/>
    <property type="match status" value="1"/>
</dbReference>
<dbReference type="PANTHER" id="PTHR43792:SF16">
    <property type="entry name" value="N-ACETYLTRANSFERASE DOMAIN-CONTAINING PROTEIN"/>
    <property type="match status" value="1"/>
</dbReference>